<dbReference type="InterPro" id="IPR017930">
    <property type="entry name" value="Myb_dom"/>
</dbReference>
<dbReference type="InterPro" id="IPR009057">
    <property type="entry name" value="Homeodomain-like_sf"/>
</dbReference>
<evidence type="ECO:0000256" key="1">
    <source>
        <dbReference type="SAM" id="MobiDB-lite"/>
    </source>
</evidence>
<gene>
    <name evidence="4" type="ORF">VaNZ11_015321</name>
</gene>
<name>A0ABQ5SKC8_9CHLO</name>
<dbReference type="Gene3D" id="1.10.10.60">
    <property type="entry name" value="Homeodomain-like"/>
    <property type="match status" value="2"/>
</dbReference>
<dbReference type="InterPro" id="IPR001005">
    <property type="entry name" value="SANT/Myb"/>
</dbReference>
<evidence type="ECO:0000313" key="4">
    <source>
        <dbReference type="EMBL" id="GLI70458.1"/>
    </source>
</evidence>
<evidence type="ECO:0000259" key="3">
    <source>
        <dbReference type="PROSITE" id="PS51294"/>
    </source>
</evidence>
<feature type="domain" description="HTH myb-type" evidence="3">
    <location>
        <begin position="15"/>
        <end position="70"/>
    </location>
</feature>
<dbReference type="SUPFAM" id="SSF46689">
    <property type="entry name" value="Homeodomain-like"/>
    <property type="match status" value="1"/>
</dbReference>
<feature type="domain" description="Myb-like" evidence="2">
    <location>
        <begin position="15"/>
        <end position="66"/>
    </location>
</feature>
<dbReference type="PANTHER" id="PTHR45614:SF25">
    <property type="entry name" value="MYB PROTEIN"/>
    <property type="match status" value="1"/>
</dbReference>
<feature type="domain" description="Myb-like" evidence="2">
    <location>
        <begin position="67"/>
        <end position="117"/>
    </location>
</feature>
<dbReference type="Proteomes" id="UP001165090">
    <property type="component" value="Unassembled WGS sequence"/>
</dbReference>
<evidence type="ECO:0000313" key="5">
    <source>
        <dbReference type="Proteomes" id="UP001165090"/>
    </source>
</evidence>
<organism evidence="4 5">
    <name type="scientific">Volvox africanus</name>
    <dbReference type="NCBI Taxonomy" id="51714"/>
    <lineage>
        <taxon>Eukaryota</taxon>
        <taxon>Viridiplantae</taxon>
        <taxon>Chlorophyta</taxon>
        <taxon>core chlorophytes</taxon>
        <taxon>Chlorophyceae</taxon>
        <taxon>CS clade</taxon>
        <taxon>Chlamydomonadales</taxon>
        <taxon>Volvocaceae</taxon>
        <taxon>Volvox</taxon>
    </lineage>
</organism>
<dbReference type="SMART" id="SM00717">
    <property type="entry name" value="SANT"/>
    <property type="match status" value="2"/>
</dbReference>
<comment type="caution">
    <text evidence="4">The sequence shown here is derived from an EMBL/GenBank/DDBJ whole genome shotgun (WGS) entry which is preliminary data.</text>
</comment>
<dbReference type="PROSITE" id="PS51294">
    <property type="entry name" value="HTH_MYB"/>
    <property type="match status" value="2"/>
</dbReference>
<dbReference type="EMBL" id="BSDZ01000094">
    <property type="protein sequence ID" value="GLI70458.1"/>
    <property type="molecule type" value="Genomic_DNA"/>
</dbReference>
<feature type="domain" description="HTH myb-type" evidence="3">
    <location>
        <begin position="71"/>
        <end position="121"/>
    </location>
</feature>
<feature type="compositionally biased region" description="Basic and acidic residues" evidence="1">
    <location>
        <begin position="147"/>
        <end position="156"/>
    </location>
</feature>
<feature type="compositionally biased region" description="Gly residues" evidence="1">
    <location>
        <begin position="310"/>
        <end position="325"/>
    </location>
</feature>
<dbReference type="InterPro" id="IPR050560">
    <property type="entry name" value="MYB_TF"/>
</dbReference>
<keyword evidence="5" id="KW-1185">Reference proteome</keyword>
<feature type="region of interest" description="Disordered" evidence="1">
    <location>
        <begin position="147"/>
        <end position="237"/>
    </location>
</feature>
<evidence type="ECO:0000259" key="2">
    <source>
        <dbReference type="PROSITE" id="PS50090"/>
    </source>
</evidence>
<proteinExistence type="predicted"/>
<feature type="region of interest" description="Disordered" evidence="1">
    <location>
        <begin position="438"/>
        <end position="464"/>
    </location>
</feature>
<feature type="region of interest" description="Disordered" evidence="1">
    <location>
        <begin position="525"/>
        <end position="589"/>
    </location>
</feature>
<accession>A0ABQ5SKC8</accession>
<sequence length="954" mass="92462">MASDEMDMDNEQWAGDDIKKGAWTPEEDALLTKLIATYGTKNWSIVAAGIKGRSGKSCRLRWHNQLNPDVKKEPFSEWEDGVIIMAHDVHGNKWAAIAKLLSGRTDNSVKNHWNATLKRKVSTNTLRNRFLRERHTLQWLLDHPELDASRQKEGKSEVSINGNWAGKATKRAQATLPASANTTGGGGGGLSRARRSGGASRRSRSIDSGTASDEPEEGEFDARDDGNDGVAAGPGQGSMNNVAAATLQRLTSNLAMNAAALGSGLGLGSGGLSSSAVGLGPAALGAGPSGFGPAGLGLGIGPLGVLGTGGGPSASGGPPGAGGAASGLDRANSAAGPPAVGGNRQLQVLDLLPPAAALAGLGAATAGGGNSAAAKYDSNGGGAATAVGDVSDGNLLGNPPVGLHGLGLGPLAGNSSNSSGVTAPAGAGVSFSISTNANHHPGTVSSNSGLPSLRPGIGSNHSGVGPFATSPADLELFNSLPEPTRLCLIELARLAGSAVLLERGHDRGPTGGSASISGLVARPGPGLGGRISFGSADDGGSSGGRMREREPGTITLPPPAQLQQNTPGFGELPGPLPLQSGLGRPLGPLGPRIGDLGLGAAFGGSGDGGGLGSSNGLGGLPPHLAAVVGGGGANAVPALKAQQLYDALGELNGSTSLQQLQQHVQNSVVRMAAGGGVGGNSTGALRLGGPGGGGVQHGPSAADGRHAMAGPAFSCGRRDGGGVISTSSLGQLGLPDSLGGLGGVNMGTDSAAAVLLRQLTRPAHGTGGAGASVSASSLGPLGGGGGIGGLNGLGGLPLGLGGRGPLDLPADLRSSNPVAGSAGVAAFGGPTGPGPDVDLESLRLLGSAAAAAAGGGGESLTAGRPASDLRMLQPRLVAGSGGGGTGAGPLGLGDLMGGSALGGRGSLAGLQVGALQQQAALQQLAADPTLLRGLSEELAHLLSAVDNAAAASSF</sequence>
<reference evidence="4 5" key="1">
    <citation type="journal article" date="2023" name="IScience">
        <title>Expanded male sex-determining region conserved during the evolution of homothallism in the green alga Volvox.</title>
        <authorList>
            <person name="Yamamoto K."/>
            <person name="Matsuzaki R."/>
            <person name="Mahakham W."/>
            <person name="Heman W."/>
            <person name="Sekimoto H."/>
            <person name="Kawachi M."/>
            <person name="Minakuchi Y."/>
            <person name="Toyoda A."/>
            <person name="Nozaki H."/>
        </authorList>
    </citation>
    <scope>NUCLEOTIDE SEQUENCE [LARGE SCALE GENOMIC DNA]</scope>
    <source>
        <strain evidence="4 5">NIES-4468</strain>
    </source>
</reference>
<dbReference type="CDD" id="cd00167">
    <property type="entry name" value="SANT"/>
    <property type="match status" value="2"/>
</dbReference>
<feature type="region of interest" description="Disordered" evidence="1">
    <location>
        <begin position="310"/>
        <end position="339"/>
    </location>
</feature>
<feature type="compositionally biased region" description="Polar residues" evidence="1">
    <location>
        <begin position="438"/>
        <end position="450"/>
    </location>
</feature>
<protein>
    <submittedName>
        <fullName evidence="4">Uncharacterized protein</fullName>
    </submittedName>
</protein>
<feature type="compositionally biased region" description="Low complexity" evidence="1">
    <location>
        <begin position="567"/>
        <end position="589"/>
    </location>
</feature>
<dbReference type="PROSITE" id="PS50090">
    <property type="entry name" value="MYB_LIKE"/>
    <property type="match status" value="2"/>
</dbReference>
<dbReference type="PANTHER" id="PTHR45614">
    <property type="entry name" value="MYB PROTEIN-RELATED"/>
    <property type="match status" value="1"/>
</dbReference>
<dbReference type="Pfam" id="PF00249">
    <property type="entry name" value="Myb_DNA-binding"/>
    <property type="match status" value="2"/>
</dbReference>